<evidence type="ECO:0000259" key="1">
    <source>
        <dbReference type="Pfam" id="PF01225"/>
    </source>
</evidence>
<organism evidence="3 4">
    <name type="scientific">candidate division WOR-3 bacterium</name>
    <dbReference type="NCBI Taxonomy" id="2052148"/>
    <lineage>
        <taxon>Bacteria</taxon>
        <taxon>Bacteria division WOR-3</taxon>
    </lineage>
</organism>
<dbReference type="EMBL" id="WJKJ01000223">
    <property type="protein sequence ID" value="MBD3364868.1"/>
    <property type="molecule type" value="Genomic_DNA"/>
</dbReference>
<dbReference type="Gene3D" id="3.40.1190.10">
    <property type="entry name" value="Mur-like, catalytic domain"/>
    <property type="match status" value="1"/>
</dbReference>
<dbReference type="GO" id="GO:0005524">
    <property type="term" value="F:ATP binding"/>
    <property type="evidence" value="ECO:0007669"/>
    <property type="project" value="InterPro"/>
</dbReference>
<dbReference type="AlphaFoldDB" id="A0A9D5K9L7"/>
<feature type="domain" description="Mur ligase central" evidence="2">
    <location>
        <begin position="110"/>
        <end position="203"/>
    </location>
</feature>
<proteinExistence type="predicted"/>
<dbReference type="SUPFAM" id="SSF53623">
    <property type="entry name" value="MurD-like peptide ligases, catalytic domain"/>
    <property type="match status" value="1"/>
</dbReference>
<dbReference type="InterPro" id="IPR000713">
    <property type="entry name" value="Mur_ligase_N"/>
</dbReference>
<feature type="non-terminal residue" evidence="3">
    <location>
        <position position="204"/>
    </location>
</feature>
<sequence>MFGRVKHIHMVGIGGIGMSGLAYIIHNLGFEVAGSDLKESEITERLVKAGIRVETGHKKENLKEADVLVISSAIPRDNPEITAAQERGIPIIGRGEMLGELMRMKYAIAVSGTHGKTTTSSVISLMLELGELDPTSIIGGKVVEIGSNAKLGASEYLVAEADESDRSFLHLYPTIALVTNIEPEHLDYYENFEDIKNCFVKFVE</sequence>
<dbReference type="InterPro" id="IPR036565">
    <property type="entry name" value="Mur-like_cat_sf"/>
</dbReference>
<protein>
    <submittedName>
        <fullName evidence="3">UDP-N-acetylmuramate--L-alanine ligase</fullName>
        <ecNumber evidence="3">6.3.2.8</ecNumber>
    </submittedName>
</protein>
<dbReference type="EC" id="6.3.2.8" evidence="3"/>
<evidence type="ECO:0000313" key="4">
    <source>
        <dbReference type="Proteomes" id="UP000630660"/>
    </source>
</evidence>
<dbReference type="InterPro" id="IPR050061">
    <property type="entry name" value="MurCDEF_pg_biosynth"/>
</dbReference>
<keyword evidence="3" id="KW-0436">Ligase</keyword>
<dbReference type="Pfam" id="PF08245">
    <property type="entry name" value="Mur_ligase_M"/>
    <property type="match status" value="1"/>
</dbReference>
<evidence type="ECO:0000313" key="3">
    <source>
        <dbReference type="EMBL" id="MBD3364868.1"/>
    </source>
</evidence>
<dbReference type="Proteomes" id="UP000630660">
    <property type="component" value="Unassembled WGS sequence"/>
</dbReference>
<gene>
    <name evidence="3" type="primary">murC</name>
    <name evidence="3" type="ORF">GF359_06600</name>
</gene>
<evidence type="ECO:0000259" key="2">
    <source>
        <dbReference type="Pfam" id="PF08245"/>
    </source>
</evidence>
<dbReference type="Gene3D" id="3.40.50.720">
    <property type="entry name" value="NAD(P)-binding Rossmann-like Domain"/>
    <property type="match status" value="1"/>
</dbReference>
<reference evidence="3" key="1">
    <citation type="submission" date="2019-11" db="EMBL/GenBank/DDBJ databases">
        <title>Microbial mats filling the niche in hypersaline microbial mats.</title>
        <authorList>
            <person name="Wong H.L."/>
            <person name="Macleod F.I."/>
            <person name="White R.A. III"/>
            <person name="Burns B.P."/>
        </authorList>
    </citation>
    <scope>NUCLEOTIDE SEQUENCE</scope>
    <source>
        <strain evidence="3">Bin_327</strain>
    </source>
</reference>
<accession>A0A9D5K9L7</accession>
<dbReference type="SUPFAM" id="SSF51984">
    <property type="entry name" value="MurCD N-terminal domain"/>
    <property type="match status" value="1"/>
</dbReference>
<comment type="caution">
    <text evidence="3">The sequence shown here is derived from an EMBL/GenBank/DDBJ whole genome shotgun (WGS) entry which is preliminary data.</text>
</comment>
<dbReference type="Pfam" id="PF01225">
    <property type="entry name" value="Mur_ligase"/>
    <property type="match status" value="1"/>
</dbReference>
<dbReference type="InterPro" id="IPR013221">
    <property type="entry name" value="Mur_ligase_cen"/>
</dbReference>
<dbReference type="GO" id="GO:0008763">
    <property type="term" value="F:UDP-N-acetylmuramate-L-alanine ligase activity"/>
    <property type="evidence" value="ECO:0007669"/>
    <property type="project" value="UniProtKB-EC"/>
</dbReference>
<feature type="domain" description="Mur ligase N-terminal catalytic" evidence="1">
    <location>
        <begin position="7"/>
        <end position="106"/>
    </location>
</feature>
<name>A0A9D5K9L7_UNCW3</name>
<dbReference type="PANTHER" id="PTHR43445">
    <property type="entry name" value="UDP-N-ACETYLMURAMATE--L-ALANINE LIGASE-RELATED"/>
    <property type="match status" value="1"/>
</dbReference>
<dbReference type="PANTHER" id="PTHR43445:SF3">
    <property type="entry name" value="UDP-N-ACETYLMURAMATE--L-ALANINE LIGASE"/>
    <property type="match status" value="1"/>
</dbReference>